<feature type="transmembrane region" description="Helical" evidence="1">
    <location>
        <begin position="336"/>
        <end position="355"/>
    </location>
</feature>
<feature type="transmembrane region" description="Helical" evidence="1">
    <location>
        <begin position="205"/>
        <end position="224"/>
    </location>
</feature>
<evidence type="ECO:0000313" key="4">
    <source>
        <dbReference type="Proteomes" id="UP000320160"/>
    </source>
</evidence>
<dbReference type="GO" id="GO:0016020">
    <property type="term" value="C:membrane"/>
    <property type="evidence" value="ECO:0007669"/>
    <property type="project" value="UniProtKB-SubCell"/>
</dbReference>
<comment type="caution">
    <text evidence="3">The sequence shown here is derived from an EMBL/GenBank/DDBJ whole genome shotgun (WGS) entry which is preliminary data.</text>
</comment>
<evidence type="ECO:0000313" key="3">
    <source>
        <dbReference type="EMBL" id="TSB04265.1"/>
    </source>
</evidence>
<feature type="transmembrane region" description="Helical" evidence="1">
    <location>
        <begin position="309"/>
        <end position="330"/>
    </location>
</feature>
<protein>
    <recommendedName>
        <fullName evidence="2">Inositolphosphotransferase Aur1/Ipt1 domain-containing protein</fullName>
    </recommendedName>
</protein>
<sequence>MATALVEEQSKRATLIRFKGDDRELLWLVPLFAMFLILVVTAEILSYLNGTSAIGMIAGYGGKALRLLPFVASIGILCQFAIAIVRDYRTAVDQVIDQWRAALLNPYLFAARVAPIIMMPFFFASFSVLKMLMPRYVPFWLDEPFARMDQFLFFGYHPWQLTHAVFTSPESTVTLDLFYSVWVILLSVAIAGFALFAPRQERARFFLSFGGAWFFLGFIGAWLGSSAGPCFLANLNSPLAPEFAGLMERLHAASNSMDTVAQAVEWQEMLWSGYENQTYRFGMGISAMPSLHNAIAVLYVFLAFRFGKLIGWVATAYAVIIFIGSIHLGWHYAVDGIFSAIGMWGIWKLANWWCVASGYDAAIPREGSALDSTVSMDFRKGSIS</sequence>
<keyword evidence="4" id="KW-1185">Reference proteome</keyword>
<feature type="transmembrane region" description="Helical" evidence="1">
    <location>
        <begin position="67"/>
        <end position="85"/>
    </location>
</feature>
<dbReference type="Proteomes" id="UP000320160">
    <property type="component" value="Unassembled WGS sequence"/>
</dbReference>
<dbReference type="InterPro" id="IPR026841">
    <property type="entry name" value="Aur1/Ipt1"/>
</dbReference>
<feature type="transmembrane region" description="Helical" evidence="1">
    <location>
        <begin position="25"/>
        <end position="47"/>
    </location>
</feature>
<feature type="transmembrane region" description="Helical" evidence="1">
    <location>
        <begin position="177"/>
        <end position="198"/>
    </location>
</feature>
<keyword evidence="1" id="KW-0472">Membrane</keyword>
<feature type="transmembrane region" description="Helical" evidence="1">
    <location>
        <begin position="106"/>
        <end position="129"/>
    </location>
</feature>
<proteinExistence type="predicted"/>
<feature type="transmembrane region" description="Helical" evidence="1">
    <location>
        <begin position="279"/>
        <end position="302"/>
    </location>
</feature>
<dbReference type="OrthoDB" id="9816314at2"/>
<keyword evidence="1" id="KW-1133">Transmembrane helix</keyword>
<dbReference type="AlphaFoldDB" id="A0A553WHV3"/>
<gene>
    <name evidence="3" type="ORF">FOM92_02180</name>
</gene>
<evidence type="ECO:0000256" key="1">
    <source>
        <dbReference type="SAM" id="Phobius"/>
    </source>
</evidence>
<name>A0A553WHV3_9SPHN</name>
<evidence type="ECO:0000259" key="2">
    <source>
        <dbReference type="Pfam" id="PF14378"/>
    </source>
</evidence>
<feature type="domain" description="Inositolphosphotransferase Aur1/Ipt1" evidence="2">
    <location>
        <begin position="145"/>
        <end position="347"/>
    </location>
</feature>
<dbReference type="EMBL" id="VKKU01000001">
    <property type="protein sequence ID" value="TSB04265.1"/>
    <property type="molecule type" value="Genomic_DNA"/>
</dbReference>
<reference evidence="3 4" key="1">
    <citation type="submission" date="2019-07" db="EMBL/GenBank/DDBJ databases">
        <authorList>
            <person name="Park M."/>
        </authorList>
    </citation>
    <scope>NUCLEOTIDE SEQUENCE [LARGE SCALE GENOMIC DNA]</scope>
    <source>
        <strain evidence="3 4">KCTC32445</strain>
    </source>
</reference>
<dbReference type="Pfam" id="PF14378">
    <property type="entry name" value="PAP2_3"/>
    <property type="match status" value="1"/>
</dbReference>
<organism evidence="3 4">
    <name type="scientific">Sphingorhabdus contaminans</name>
    <dbReference type="NCBI Taxonomy" id="1343899"/>
    <lineage>
        <taxon>Bacteria</taxon>
        <taxon>Pseudomonadati</taxon>
        <taxon>Pseudomonadota</taxon>
        <taxon>Alphaproteobacteria</taxon>
        <taxon>Sphingomonadales</taxon>
        <taxon>Sphingomonadaceae</taxon>
        <taxon>Sphingorhabdus</taxon>
    </lineage>
</organism>
<keyword evidence="1" id="KW-0812">Transmembrane</keyword>
<accession>A0A553WHV3</accession>